<organism evidence="1">
    <name type="scientific">Phytophthora nicotianae</name>
    <name type="common">Potato buckeye rot agent</name>
    <name type="synonym">Phytophthora parasitica</name>
    <dbReference type="NCBI Taxonomy" id="4792"/>
    <lineage>
        <taxon>Eukaryota</taxon>
        <taxon>Sar</taxon>
        <taxon>Stramenopiles</taxon>
        <taxon>Oomycota</taxon>
        <taxon>Peronosporomycetes</taxon>
        <taxon>Peronosporales</taxon>
        <taxon>Peronosporaceae</taxon>
        <taxon>Phytophthora</taxon>
    </lineage>
</organism>
<protein>
    <submittedName>
        <fullName evidence="1">Uncharacterized protein</fullName>
    </submittedName>
</protein>
<dbReference type="Proteomes" id="UP000053236">
    <property type="component" value="Unassembled WGS sequence"/>
</dbReference>
<evidence type="ECO:0000313" key="1">
    <source>
        <dbReference type="EMBL" id="ETK93881.1"/>
    </source>
</evidence>
<sequence length="107" mass="12634">MPLSLFVLPTRHFCTAHHLNQLLETPIRYRCTNESLMYPGHPAMTYRSTFLDHHHSSDPELDDLFEVHSVTYLCTQYMIRQTLHTSIDNVEKQQTTSFVKEPIRMQD</sequence>
<proteinExistence type="predicted"/>
<accession>W2HHB3</accession>
<dbReference type="AlphaFoldDB" id="W2HHB3"/>
<dbReference type="EMBL" id="KI684796">
    <property type="protein sequence ID" value="ETK93881.1"/>
    <property type="molecule type" value="Genomic_DNA"/>
</dbReference>
<reference evidence="1" key="1">
    <citation type="submission" date="2013-11" db="EMBL/GenBank/DDBJ databases">
        <title>The Genome Sequence of Phytophthora parasitica CJ02B3.</title>
        <authorList>
            <consortium name="The Broad Institute Genomics Platform"/>
            <person name="Russ C."/>
            <person name="Tyler B."/>
            <person name="Panabieres F."/>
            <person name="Shan W."/>
            <person name="Tripathy S."/>
            <person name="Grunwald N."/>
            <person name="Machado M."/>
            <person name="Johnson C.S."/>
            <person name="Arredondo F."/>
            <person name="Hong C."/>
            <person name="Coffey M."/>
            <person name="Young S.K."/>
            <person name="Zeng Q."/>
            <person name="Gargeya S."/>
            <person name="Fitzgerald M."/>
            <person name="Abouelleil A."/>
            <person name="Alvarado L."/>
            <person name="Chapman S.B."/>
            <person name="Gainer-Dewar J."/>
            <person name="Goldberg J."/>
            <person name="Griggs A."/>
            <person name="Gujja S."/>
            <person name="Hansen M."/>
            <person name="Howarth C."/>
            <person name="Imamovic A."/>
            <person name="Ireland A."/>
            <person name="Larimer J."/>
            <person name="McCowan C."/>
            <person name="Murphy C."/>
            <person name="Pearson M."/>
            <person name="Poon T.W."/>
            <person name="Priest M."/>
            <person name="Roberts A."/>
            <person name="Saif S."/>
            <person name="Shea T."/>
            <person name="Sykes S."/>
            <person name="Wortman J."/>
            <person name="Nusbaum C."/>
            <person name="Birren B."/>
        </authorList>
    </citation>
    <scope>NUCLEOTIDE SEQUENCE [LARGE SCALE GENOMIC DNA]</scope>
    <source>
        <strain evidence="1">CJ02B3</strain>
    </source>
</reference>
<gene>
    <name evidence="1" type="ORF">L915_02994</name>
</gene>
<name>W2HHB3_PHYNI</name>